<dbReference type="AlphaFoldDB" id="A0A382V3K7"/>
<sequence>MIFIGVGRKVLITIWCALLIVTIASCGGNSPESAPDPTPDIEATVQARLAEERKKESTPDIEATVQARLAEERKK</sequence>
<evidence type="ECO:0000256" key="1">
    <source>
        <dbReference type="SAM" id="MobiDB-lite"/>
    </source>
</evidence>
<feature type="non-terminal residue" evidence="2">
    <location>
        <position position="75"/>
    </location>
</feature>
<feature type="region of interest" description="Disordered" evidence="1">
    <location>
        <begin position="50"/>
        <end position="75"/>
    </location>
</feature>
<reference evidence="2" key="1">
    <citation type="submission" date="2018-05" db="EMBL/GenBank/DDBJ databases">
        <authorList>
            <person name="Lanie J.A."/>
            <person name="Ng W.-L."/>
            <person name="Kazmierczak K.M."/>
            <person name="Andrzejewski T.M."/>
            <person name="Davidsen T.M."/>
            <person name="Wayne K.J."/>
            <person name="Tettelin H."/>
            <person name="Glass J.I."/>
            <person name="Rusch D."/>
            <person name="Podicherti R."/>
            <person name="Tsui H.-C.T."/>
            <person name="Winkler M.E."/>
        </authorList>
    </citation>
    <scope>NUCLEOTIDE SEQUENCE</scope>
</reference>
<gene>
    <name evidence="2" type="ORF">METZ01_LOCUS393469</name>
</gene>
<name>A0A382V3K7_9ZZZZ</name>
<dbReference type="EMBL" id="UINC01148621">
    <property type="protein sequence ID" value="SVD40615.1"/>
    <property type="molecule type" value="Genomic_DNA"/>
</dbReference>
<evidence type="ECO:0000313" key="2">
    <source>
        <dbReference type="EMBL" id="SVD40615.1"/>
    </source>
</evidence>
<accession>A0A382V3K7</accession>
<proteinExistence type="predicted"/>
<protein>
    <submittedName>
        <fullName evidence="2">Uncharacterized protein</fullName>
    </submittedName>
</protein>
<organism evidence="2">
    <name type="scientific">marine metagenome</name>
    <dbReference type="NCBI Taxonomy" id="408172"/>
    <lineage>
        <taxon>unclassified sequences</taxon>
        <taxon>metagenomes</taxon>
        <taxon>ecological metagenomes</taxon>
    </lineage>
</organism>